<organism evidence="3 4">
    <name type="scientific">Cupriavidus numazuensis</name>
    <dbReference type="NCBI Taxonomy" id="221992"/>
    <lineage>
        <taxon>Bacteria</taxon>
        <taxon>Pseudomonadati</taxon>
        <taxon>Pseudomonadota</taxon>
        <taxon>Betaproteobacteria</taxon>
        <taxon>Burkholderiales</taxon>
        <taxon>Burkholderiaceae</taxon>
        <taxon>Cupriavidus</taxon>
    </lineage>
</organism>
<dbReference type="Pfam" id="PF00378">
    <property type="entry name" value="ECH_1"/>
    <property type="match status" value="1"/>
</dbReference>
<comment type="caution">
    <text evidence="3">The sequence shown here is derived from an EMBL/GenBank/DDBJ whole genome shotgun (WGS) entry which is preliminary data.</text>
</comment>
<dbReference type="InterPro" id="IPR014748">
    <property type="entry name" value="Enoyl-CoA_hydra_C"/>
</dbReference>
<dbReference type="InterPro" id="IPR029045">
    <property type="entry name" value="ClpP/crotonase-like_dom_sf"/>
</dbReference>
<sequence length="262" mass="28487">MTMRDNMSTVTYEVRDRVAEILLDSPPVNALNEGMIDALLDALHRAAKDDAVRAVILGSAVPRRFCAGLQLDALHGASPQRAYQLVDKLYSGLNEAQFQLGKPSIAAVGGTARGGGMTLAIHCDMIVAADTATFGYPEIDVGVTPAIHYTHLPRIIGRHRAFDLLFTGRSFGADEAMSLGLVNRVVPEADVMREARALAQTFCEKSPVVMRMGRTAFLRANDGDYRRGIATAVESFGNVFATDDAREGIAAFVEKRKPYWQD</sequence>
<dbReference type="GO" id="GO:0004300">
    <property type="term" value="F:enoyl-CoA hydratase activity"/>
    <property type="evidence" value="ECO:0007669"/>
    <property type="project" value="UniProtKB-EC"/>
</dbReference>
<dbReference type="PANTHER" id="PTHR11941">
    <property type="entry name" value="ENOYL-COA HYDRATASE-RELATED"/>
    <property type="match status" value="1"/>
</dbReference>
<dbReference type="Proteomes" id="UP000672657">
    <property type="component" value="Unassembled WGS sequence"/>
</dbReference>
<dbReference type="CDD" id="cd06558">
    <property type="entry name" value="crotonase-like"/>
    <property type="match status" value="1"/>
</dbReference>
<reference evidence="3 4" key="1">
    <citation type="submission" date="2021-03" db="EMBL/GenBank/DDBJ databases">
        <authorList>
            <person name="Peeters C."/>
        </authorList>
    </citation>
    <scope>NUCLEOTIDE SEQUENCE [LARGE SCALE GENOMIC DNA]</scope>
    <source>
        <strain evidence="3 4">LMG 26411</strain>
    </source>
</reference>
<comment type="similarity">
    <text evidence="1">Belongs to the enoyl-CoA hydratase/isomerase family.</text>
</comment>
<protein>
    <submittedName>
        <fullName evidence="3">Enoyl-CoA hydratase echA8</fullName>
        <ecNumber evidence="3">4.2.1.17</ecNumber>
    </submittedName>
</protein>
<dbReference type="EC" id="4.2.1.17" evidence="3"/>
<gene>
    <name evidence="3" type="primary">echA8_3</name>
    <name evidence="3" type="ORF">LMG26411_04827</name>
</gene>
<dbReference type="PANTHER" id="PTHR11941:SF54">
    <property type="entry name" value="ENOYL-COA HYDRATASE, MITOCHONDRIAL"/>
    <property type="match status" value="1"/>
</dbReference>
<dbReference type="Gene3D" id="3.90.226.10">
    <property type="entry name" value="2-enoyl-CoA Hydratase, Chain A, domain 1"/>
    <property type="match status" value="1"/>
</dbReference>
<dbReference type="InterPro" id="IPR001753">
    <property type="entry name" value="Enoyl-CoA_hydra/iso"/>
</dbReference>
<evidence type="ECO:0000313" key="3">
    <source>
        <dbReference type="EMBL" id="CAG2155114.1"/>
    </source>
</evidence>
<dbReference type="EMBL" id="CAJPVI010000032">
    <property type="protein sequence ID" value="CAG2155114.1"/>
    <property type="molecule type" value="Genomic_DNA"/>
</dbReference>
<keyword evidence="2 3" id="KW-0456">Lyase</keyword>
<name>A0ABN7Q315_9BURK</name>
<evidence type="ECO:0000256" key="2">
    <source>
        <dbReference type="ARBA" id="ARBA00023239"/>
    </source>
</evidence>
<proteinExistence type="inferred from homology"/>
<evidence type="ECO:0000313" key="4">
    <source>
        <dbReference type="Proteomes" id="UP000672657"/>
    </source>
</evidence>
<evidence type="ECO:0000256" key="1">
    <source>
        <dbReference type="ARBA" id="ARBA00005254"/>
    </source>
</evidence>
<keyword evidence="4" id="KW-1185">Reference proteome</keyword>
<dbReference type="Gene3D" id="1.10.12.10">
    <property type="entry name" value="Lyase 2-enoyl-coa Hydratase, Chain A, domain 2"/>
    <property type="match status" value="1"/>
</dbReference>
<accession>A0ABN7Q315</accession>
<dbReference type="SUPFAM" id="SSF52096">
    <property type="entry name" value="ClpP/crotonase"/>
    <property type="match status" value="1"/>
</dbReference>